<dbReference type="GO" id="GO:0046872">
    <property type="term" value="F:metal ion binding"/>
    <property type="evidence" value="ECO:0007669"/>
    <property type="project" value="UniProtKB-KW"/>
</dbReference>
<dbReference type="EMBL" id="FNGY01000012">
    <property type="protein sequence ID" value="SDO18964.1"/>
    <property type="molecule type" value="Genomic_DNA"/>
</dbReference>
<dbReference type="Gene3D" id="3.20.20.370">
    <property type="entry name" value="Glycoside hydrolase/deacetylase"/>
    <property type="match status" value="1"/>
</dbReference>
<name>A0A1H0HIU3_9SPHI</name>
<evidence type="ECO:0000259" key="3">
    <source>
        <dbReference type="PROSITE" id="PS51677"/>
    </source>
</evidence>
<evidence type="ECO:0000313" key="5">
    <source>
        <dbReference type="Proteomes" id="UP000183200"/>
    </source>
</evidence>
<evidence type="ECO:0000256" key="1">
    <source>
        <dbReference type="ARBA" id="ARBA00022723"/>
    </source>
</evidence>
<dbReference type="PANTHER" id="PTHR10587:SF133">
    <property type="entry name" value="CHITIN DEACETYLASE 1-RELATED"/>
    <property type="match status" value="1"/>
</dbReference>
<accession>A0A1H0HIU3</accession>
<evidence type="ECO:0000256" key="2">
    <source>
        <dbReference type="ARBA" id="ARBA00022801"/>
    </source>
</evidence>
<dbReference type="GO" id="GO:0016810">
    <property type="term" value="F:hydrolase activity, acting on carbon-nitrogen (but not peptide) bonds"/>
    <property type="evidence" value="ECO:0007669"/>
    <property type="project" value="InterPro"/>
</dbReference>
<keyword evidence="5" id="KW-1185">Reference proteome</keyword>
<dbReference type="InterPro" id="IPR002509">
    <property type="entry name" value="NODB_dom"/>
</dbReference>
<dbReference type="STRING" id="430522.BFS30_12880"/>
<dbReference type="Proteomes" id="UP000183200">
    <property type="component" value="Unassembled WGS sequence"/>
</dbReference>
<dbReference type="InterPro" id="IPR050248">
    <property type="entry name" value="Polysacc_deacetylase_ArnD"/>
</dbReference>
<dbReference type="PROSITE" id="PS51677">
    <property type="entry name" value="NODB"/>
    <property type="match status" value="1"/>
</dbReference>
<proteinExistence type="predicted"/>
<protein>
    <submittedName>
        <fullName evidence="4">Peptidoglycan/xylan/chitin deacetylase, PgdA/CDA1 family</fullName>
    </submittedName>
</protein>
<dbReference type="InterPro" id="IPR011330">
    <property type="entry name" value="Glyco_hydro/deAcase_b/a-brl"/>
</dbReference>
<dbReference type="Pfam" id="PF01522">
    <property type="entry name" value="Polysacc_deac_1"/>
    <property type="match status" value="1"/>
</dbReference>
<dbReference type="SUPFAM" id="SSF88713">
    <property type="entry name" value="Glycoside hydrolase/deacetylase"/>
    <property type="match status" value="1"/>
</dbReference>
<dbReference type="PANTHER" id="PTHR10587">
    <property type="entry name" value="GLYCOSYL TRANSFERASE-RELATED"/>
    <property type="match status" value="1"/>
</dbReference>
<gene>
    <name evidence="4" type="ORF">SAMN05421820_112160</name>
</gene>
<sequence length="205" mass="24160">MYLVKSPLLLKWYYPSLIWNKTRAQRVIYLTFDDGPIPDVTDFVLKTLKSFNAKATFFCIGDNIRKHPDIFGRLKSEGHRIGNHTFNHLKGWKTEDQVYLQNFRQCQELTNTNLFRPPYGRIKKSQISSLRTEFPELQIVMWDVLSGDFDLKLAPQKCYEQVIKHAENGSIIVFHDSLKAFDRLKYALPRALQYFSEQGFRFETL</sequence>
<dbReference type="CDD" id="cd10917">
    <property type="entry name" value="CE4_NodB_like_6s_7s"/>
    <property type="match status" value="1"/>
</dbReference>
<dbReference type="RefSeq" id="WP_074612140.1">
    <property type="nucleotide sequence ID" value="NZ_FNGY01000012.1"/>
</dbReference>
<reference evidence="5" key="1">
    <citation type="submission" date="2016-10" db="EMBL/GenBank/DDBJ databases">
        <authorList>
            <person name="Varghese N."/>
            <person name="Submissions S."/>
        </authorList>
    </citation>
    <scope>NUCLEOTIDE SEQUENCE [LARGE SCALE GENOMIC DNA]</scope>
    <source>
        <strain evidence="5">DSM 19110</strain>
    </source>
</reference>
<evidence type="ECO:0000313" key="4">
    <source>
        <dbReference type="EMBL" id="SDO18964.1"/>
    </source>
</evidence>
<keyword evidence="1" id="KW-0479">Metal-binding</keyword>
<dbReference type="GO" id="GO:0005975">
    <property type="term" value="P:carbohydrate metabolic process"/>
    <property type="evidence" value="ECO:0007669"/>
    <property type="project" value="InterPro"/>
</dbReference>
<keyword evidence="2" id="KW-0378">Hydrolase</keyword>
<organism evidence="4 5">
    <name type="scientific">Pedobacter steynii</name>
    <dbReference type="NCBI Taxonomy" id="430522"/>
    <lineage>
        <taxon>Bacteria</taxon>
        <taxon>Pseudomonadati</taxon>
        <taxon>Bacteroidota</taxon>
        <taxon>Sphingobacteriia</taxon>
        <taxon>Sphingobacteriales</taxon>
        <taxon>Sphingobacteriaceae</taxon>
        <taxon>Pedobacter</taxon>
    </lineage>
</organism>
<dbReference type="GO" id="GO:0016020">
    <property type="term" value="C:membrane"/>
    <property type="evidence" value="ECO:0007669"/>
    <property type="project" value="TreeGrafter"/>
</dbReference>
<dbReference type="OrthoDB" id="9812065at2"/>
<feature type="domain" description="NodB homology" evidence="3">
    <location>
        <begin position="26"/>
        <end position="203"/>
    </location>
</feature>
<dbReference type="AlphaFoldDB" id="A0A1H0HIU3"/>